<feature type="domain" description="Nitrile hydratase beta subunit" evidence="6">
    <location>
        <begin position="119"/>
        <end position="209"/>
    </location>
</feature>
<dbReference type="InterPro" id="IPR024690">
    <property type="entry name" value="CN_hydtase_beta_dom_C"/>
</dbReference>
<accession>N1MVC9</accession>
<dbReference type="PIRSF" id="PIRSF001427">
    <property type="entry name" value="NHase_beta"/>
    <property type="match status" value="1"/>
</dbReference>
<dbReference type="RefSeq" id="WP_006962475.1">
    <property type="nucleotide sequence ID" value="NZ_CAVK010000183.1"/>
</dbReference>
<dbReference type="EC" id="4.2.1.84" evidence="5"/>
<protein>
    <recommendedName>
        <fullName evidence="5">Nitrile hydratase subunit beta</fullName>
        <shortName evidence="5">NHase</shortName>
        <ecNumber evidence="5">4.2.1.84</ecNumber>
    </recommendedName>
</protein>
<evidence type="ECO:0000259" key="7">
    <source>
        <dbReference type="Pfam" id="PF21006"/>
    </source>
</evidence>
<evidence type="ECO:0000259" key="6">
    <source>
        <dbReference type="Pfam" id="PF02211"/>
    </source>
</evidence>
<evidence type="ECO:0000313" key="9">
    <source>
        <dbReference type="Proteomes" id="UP000013201"/>
    </source>
</evidence>
<dbReference type="InterPro" id="IPR049054">
    <property type="entry name" value="CN_hydtase_beta-like_N"/>
</dbReference>
<dbReference type="GO" id="GO:0018822">
    <property type="term" value="F:nitrile hydratase activity"/>
    <property type="evidence" value="ECO:0007669"/>
    <property type="project" value="UniProtKB-EC"/>
</dbReference>
<dbReference type="InterPro" id="IPR003168">
    <property type="entry name" value="Nitrile_hydratase_bsu"/>
</dbReference>
<comment type="caution">
    <text evidence="8">The sequence shown here is derived from an EMBL/GenBank/DDBJ whole genome shotgun (WGS) entry which is preliminary data.</text>
</comment>
<dbReference type="SUPFAM" id="SSF50090">
    <property type="entry name" value="Electron transport accessory proteins"/>
    <property type="match status" value="1"/>
</dbReference>
<dbReference type="Gene3D" id="1.10.472.20">
    <property type="entry name" value="Nitrile hydratase, beta subunit"/>
    <property type="match status" value="1"/>
</dbReference>
<dbReference type="AlphaFoldDB" id="N1MVC9"/>
<dbReference type="InterPro" id="IPR008990">
    <property type="entry name" value="Elect_transpt_acc-like_dom_sf"/>
</dbReference>
<sequence length="210" mass="23048">MDGIHDLAGMQGFGRVDHIADADVGGPFHHDWEAIGYGGIFLGVEQGIFSIDEVRHAVERLEPLYYLMTPYYERYVVGVASLLVEKGVLTQEELVQATGKPFPLARPALSQGRAPRMDRTIFAVGDRVRVQDDHFAGHVRYPAYCRGKVGTVTHRTGAQWPFPDAIGHGRNDGGSEPTLHVEFAAADLWGDDTDAAAVIVDLFESYLEPA</sequence>
<reference evidence="9" key="2">
    <citation type="submission" date="2013-04" db="EMBL/GenBank/DDBJ databases">
        <title>Bisphenol A degrading Sphingobium sp. strain BiD32.</title>
        <authorList>
            <person name="Nielsen J.L."/>
            <person name="Zhou N.A."/>
            <person name="Kjeldal H."/>
        </authorList>
    </citation>
    <scope>NUCLEOTIDE SEQUENCE [LARGE SCALE GENOMIC DNA]</scope>
    <source>
        <strain evidence="9">BiD32</strain>
    </source>
</reference>
<dbReference type="Proteomes" id="UP000013201">
    <property type="component" value="Unassembled WGS sequence"/>
</dbReference>
<keyword evidence="3 5" id="KW-0456">Lyase</keyword>
<evidence type="ECO:0000256" key="2">
    <source>
        <dbReference type="ARBA" id="ARBA00009098"/>
    </source>
</evidence>
<keyword evidence="9" id="KW-1185">Reference proteome</keyword>
<dbReference type="Pfam" id="PF02211">
    <property type="entry name" value="NHase_beta_C"/>
    <property type="match status" value="1"/>
</dbReference>
<feature type="domain" description="Nitrile hydratase beta subunit-like N-terminal" evidence="7">
    <location>
        <begin position="1"/>
        <end position="98"/>
    </location>
</feature>
<organism evidence="8 9">
    <name type="scientific">Sphingobium indicum BiD32</name>
    <dbReference type="NCBI Taxonomy" id="1301087"/>
    <lineage>
        <taxon>Bacteria</taxon>
        <taxon>Pseudomonadati</taxon>
        <taxon>Pseudomonadota</taxon>
        <taxon>Alphaproteobacteria</taxon>
        <taxon>Sphingomonadales</taxon>
        <taxon>Sphingomonadaceae</taxon>
        <taxon>Sphingobium</taxon>
    </lineage>
</organism>
<dbReference type="GO" id="GO:0046914">
    <property type="term" value="F:transition metal ion binding"/>
    <property type="evidence" value="ECO:0007669"/>
    <property type="project" value="InterPro"/>
</dbReference>
<dbReference type="OrthoDB" id="3478924at2"/>
<evidence type="ECO:0000256" key="3">
    <source>
        <dbReference type="ARBA" id="ARBA00023239"/>
    </source>
</evidence>
<dbReference type="Pfam" id="PF21006">
    <property type="entry name" value="NHase_beta_N"/>
    <property type="match status" value="1"/>
</dbReference>
<evidence type="ECO:0000313" key="8">
    <source>
        <dbReference type="EMBL" id="CCW19268.1"/>
    </source>
</evidence>
<dbReference type="EMBL" id="CAVK010000183">
    <property type="protein sequence ID" value="CCW19268.1"/>
    <property type="molecule type" value="Genomic_DNA"/>
</dbReference>
<name>N1MVC9_9SPHN</name>
<comment type="catalytic activity">
    <reaction evidence="4 5">
        <text>an aliphatic primary amide = an aliphatic nitrile + H2O</text>
        <dbReference type="Rhea" id="RHEA:12673"/>
        <dbReference type="ChEBI" id="CHEBI:15377"/>
        <dbReference type="ChEBI" id="CHEBI:65285"/>
        <dbReference type="ChEBI" id="CHEBI:80291"/>
        <dbReference type="EC" id="4.2.1.84"/>
    </reaction>
</comment>
<dbReference type="NCBIfam" id="TIGR03888">
    <property type="entry name" value="nitrile_beta"/>
    <property type="match status" value="1"/>
</dbReference>
<dbReference type="InterPro" id="IPR042262">
    <property type="entry name" value="CN_hydtase_beta_C"/>
</dbReference>
<proteinExistence type="inferred from homology"/>
<comment type="function">
    <text evidence="1 5">NHase catalyzes the hydration of various nitrile compounds to the corresponding amides.</text>
</comment>
<reference evidence="8 9" key="1">
    <citation type="submission" date="2013-03" db="EMBL/GenBank/DDBJ databases">
        <authorList>
            <person name="Le V."/>
        </authorList>
    </citation>
    <scope>NUCLEOTIDE SEQUENCE [LARGE SCALE GENOMIC DNA]</scope>
    <source>
        <strain evidence="8 9">BiD32</strain>
    </source>
</reference>
<dbReference type="Gene3D" id="2.30.30.50">
    <property type="match status" value="1"/>
</dbReference>
<evidence type="ECO:0000256" key="1">
    <source>
        <dbReference type="ARBA" id="ARBA00004042"/>
    </source>
</evidence>
<gene>
    <name evidence="8" type="ORF">EBBID32_36340</name>
</gene>
<evidence type="ECO:0000256" key="4">
    <source>
        <dbReference type="ARBA" id="ARBA00044877"/>
    </source>
</evidence>
<comment type="similarity">
    <text evidence="2 5">Belongs to the nitrile hydratase subunit beta family.</text>
</comment>
<evidence type="ECO:0000256" key="5">
    <source>
        <dbReference type="PIRNR" id="PIRNR001427"/>
    </source>
</evidence>